<dbReference type="PANTHER" id="PTHR47289:SF2">
    <property type="entry name" value="TRANSCRIPTION FACTOR, PUTATIVE (DUF1664)-RELATED"/>
    <property type="match status" value="1"/>
</dbReference>
<feature type="transmembrane region" description="Helical" evidence="1">
    <location>
        <begin position="202"/>
        <end position="218"/>
    </location>
</feature>
<accession>A0A438IRA7</accession>
<evidence type="ECO:0000259" key="2">
    <source>
        <dbReference type="Pfam" id="PF07889"/>
    </source>
</evidence>
<dbReference type="Pfam" id="PF07889">
    <property type="entry name" value="DUF1664"/>
    <property type="match status" value="1"/>
</dbReference>
<keyword evidence="1" id="KW-1133">Transmembrane helix</keyword>
<dbReference type="OrthoDB" id="544175at2759"/>
<feature type="domain" description="DUF1664" evidence="2">
    <location>
        <begin position="199"/>
        <end position="253"/>
    </location>
</feature>
<evidence type="ECO:0000256" key="1">
    <source>
        <dbReference type="SAM" id="Phobius"/>
    </source>
</evidence>
<protein>
    <recommendedName>
        <fullName evidence="2">DUF1664 domain-containing protein</fullName>
    </recommendedName>
</protein>
<evidence type="ECO:0000313" key="4">
    <source>
        <dbReference type="Proteomes" id="UP000288805"/>
    </source>
</evidence>
<dbReference type="InterPro" id="IPR012458">
    <property type="entry name" value="DUF1664"/>
</dbReference>
<keyword evidence="1" id="KW-0472">Membrane</keyword>
<gene>
    <name evidence="3" type="ORF">CK203_030741</name>
</gene>
<organism evidence="3 4">
    <name type="scientific">Vitis vinifera</name>
    <name type="common">Grape</name>
    <dbReference type="NCBI Taxonomy" id="29760"/>
    <lineage>
        <taxon>Eukaryota</taxon>
        <taxon>Viridiplantae</taxon>
        <taxon>Streptophyta</taxon>
        <taxon>Embryophyta</taxon>
        <taxon>Tracheophyta</taxon>
        <taxon>Spermatophyta</taxon>
        <taxon>Magnoliopsida</taxon>
        <taxon>eudicotyledons</taxon>
        <taxon>Gunneridae</taxon>
        <taxon>Pentapetalae</taxon>
        <taxon>rosids</taxon>
        <taxon>Vitales</taxon>
        <taxon>Vitaceae</taxon>
        <taxon>Viteae</taxon>
        <taxon>Vitis</taxon>
    </lineage>
</organism>
<dbReference type="Proteomes" id="UP000288805">
    <property type="component" value="Unassembled WGS sequence"/>
</dbReference>
<dbReference type="EMBL" id="QGNW01000088">
    <property type="protein sequence ID" value="RVW99242.1"/>
    <property type="molecule type" value="Genomic_DNA"/>
</dbReference>
<comment type="caution">
    <text evidence="3">The sequence shown here is derived from an EMBL/GenBank/DDBJ whole genome shotgun (WGS) entry which is preliminary data.</text>
</comment>
<dbReference type="PANTHER" id="PTHR47289">
    <property type="entry name" value="TRANSCRIPTION FACTOR, PUTATIVE (DUF1664)-RELATED"/>
    <property type="match status" value="1"/>
</dbReference>
<reference evidence="3 4" key="1">
    <citation type="journal article" date="2018" name="PLoS Genet.">
        <title>Population sequencing reveals clonal diversity and ancestral inbreeding in the grapevine cultivar Chardonnay.</title>
        <authorList>
            <person name="Roach M.J."/>
            <person name="Johnson D.L."/>
            <person name="Bohlmann J."/>
            <person name="van Vuuren H.J."/>
            <person name="Jones S.J."/>
            <person name="Pretorius I.S."/>
            <person name="Schmidt S.A."/>
            <person name="Borneman A.R."/>
        </authorList>
    </citation>
    <scope>NUCLEOTIDE SEQUENCE [LARGE SCALE GENOMIC DNA]</scope>
    <source>
        <strain evidence="4">cv. Chardonnay</strain>
        <tissue evidence="3">Leaf</tissue>
    </source>
</reference>
<proteinExistence type="predicted"/>
<sequence>MEEMDERLFVLGVFCSPSEWNAKGWVKASRGLRQGDPLSPFLFTIVADVLSRMFDVNLDKSNIYGINLGQNHLHRLAELLDCKASGWPILYLGLLLGGNPKSGGFWDPVIERISNRLDGWQKAYLSFGDERGIGFQKDFLMEFRSLREMVVEMVTSLSLEGYCTSLPRFFQVYLVHGRKWGKNSVLERLVVGGSTSGGKSKYGVVVIIVVVGYGYAWWKGWKLPDMMFATRRSLSDACSSIAKQLENVYSSIAYLIKVAIVYQQRLDNWMLGFHF</sequence>
<dbReference type="AlphaFoldDB" id="A0A438IRA7"/>
<name>A0A438IRA7_VITVI</name>
<keyword evidence="1" id="KW-0812">Transmembrane</keyword>
<evidence type="ECO:0000313" key="3">
    <source>
        <dbReference type="EMBL" id="RVW99242.1"/>
    </source>
</evidence>